<proteinExistence type="predicted"/>
<comment type="caution">
    <text evidence="1">The sequence shown here is derived from an EMBL/GenBank/DDBJ whole genome shotgun (WGS) entry which is preliminary data.</text>
</comment>
<dbReference type="AlphaFoldDB" id="A0A368G0Y7"/>
<organism evidence="1 2">
    <name type="scientific">Ancylostoma caninum</name>
    <name type="common">Dog hookworm</name>
    <dbReference type="NCBI Taxonomy" id="29170"/>
    <lineage>
        <taxon>Eukaryota</taxon>
        <taxon>Metazoa</taxon>
        <taxon>Ecdysozoa</taxon>
        <taxon>Nematoda</taxon>
        <taxon>Chromadorea</taxon>
        <taxon>Rhabditida</taxon>
        <taxon>Rhabditina</taxon>
        <taxon>Rhabditomorpha</taxon>
        <taxon>Strongyloidea</taxon>
        <taxon>Ancylostomatidae</taxon>
        <taxon>Ancylostomatinae</taxon>
        <taxon>Ancylostoma</taxon>
    </lineage>
</organism>
<name>A0A368G0Y7_ANCCA</name>
<gene>
    <name evidence="1" type="ORF">ANCCAN_16053</name>
</gene>
<evidence type="ECO:0000313" key="1">
    <source>
        <dbReference type="EMBL" id="RCN38022.1"/>
    </source>
</evidence>
<dbReference type="Proteomes" id="UP000252519">
    <property type="component" value="Unassembled WGS sequence"/>
</dbReference>
<reference evidence="1 2" key="1">
    <citation type="submission" date="2014-10" db="EMBL/GenBank/DDBJ databases">
        <title>Draft genome of the hookworm Ancylostoma caninum.</title>
        <authorList>
            <person name="Mitreva M."/>
        </authorList>
    </citation>
    <scope>NUCLEOTIDE SEQUENCE [LARGE SCALE GENOMIC DNA]</scope>
    <source>
        <strain evidence="1 2">Baltimore</strain>
    </source>
</reference>
<keyword evidence="2" id="KW-1185">Reference proteome</keyword>
<accession>A0A368G0Y7</accession>
<dbReference type="EMBL" id="JOJR01000426">
    <property type="protein sequence ID" value="RCN38022.1"/>
    <property type="molecule type" value="Genomic_DNA"/>
</dbReference>
<sequence>MSRATQGKRTHMTRTMATPVQPTNKLLAAHTTRARSSTTVRTLATINKQATTKTQDTTNRPAINMTKRRSTLAMTNPQALTPVTTKLAALTPDTIKLPLDNSTMTLLLRKEMATRMVHTIRRTLATIRLRRS</sequence>
<evidence type="ECO:0000313" key="2">
    <source>
        <dbReference type="Proteomes" id="UP000252519"/>
    </source>
</evidence>
<protein>
    <submittedName>
        <fullName evidence="1">Uncharacterized protein</fullName>
    </submittedName>
</protein>